<protein>
    <submittedName>
        <fullName evidence="1">Uncharacterized protein</fullName>
    </submittedName>
</protein>
<dbReference type="EMBL" id="CM023484">
    <property type="protein sequence ID" value="KAH6933547.1"/>
    <property type="molecule type" value="Genomic_DNA"/>
</dbReference>
<comment type="caution">
    <text evidence="1">The sequence shown here is derived from an EMBL/GenBank/DDBJ whole genome shotgun (WGS) entry which is preliminary data.</text>
</comment>
<evidence type="ECO:0000313" key="1">
    <source>
        <dbReference type="EMBL" id="KAH6933547.1"/>
    </source>
</evidence>
<proteinExistence type="predicted"/>
<organism evidence="1 2">
    <name type="scientific">Hyalomma asiaticum</name>
    <name type="common">Tick</name>
    <dbReference type="NCBI Taxonomy" id="266040"/>
    <lineage>
        <taxon>Eukaryota</taxon>
        <taxon>Metazoa</taxon>
        <taxon>Ecdysozoa</taxon>
        <taxon>Arthropoda</taxon>
        <taxon>Chelicerata</taxon>
        <taxon>Arachnida</taxon>
        <taxon>Acari</taxon>
        <taxon>Parasitiformes</taxon>
        <taxon>Ixodida</taxon>
        <taxon>Ixodoidea</taxon>
        <taxon>Ixodidae</taxon>
        <taxon>Hyalomminae</taxon>
        <taxon>Hyalomma</taxon>
    </lineage>
</organism>
<accession>A0ACB7SK86</accession>
<reference evidence="1" key="1">
    <citation type="submission" date="2020-05" db="EMBL/GenBank/DDBJ databases">
        <title>Large-scale comparative analyses of tick genomes elucidate their genetic diversity and vector capacities.</title>
        <authorList>
            <person name="Jia N."/>
            <person name="Wang J."/>
            <person name="Shi W."/>
            <person name="Du L."/>
            <person name="Sun Y."/>
            <person name="Zhan W."/>
            <person name="Jiang J."/>
            <person name="Wang Q."/>
            <person name="Zhang B."/>
            <person name="Ji P."/>
            <person name="Sakyi L.B."/>
            <person name="Cui X."/>
            <person name="Yuan T."/>
            <person name="Jiang B."/>
            <person name="Yang W."/>
            <person name="Lam T.T.-Y."/>
            <person name="Chang Q."/>
            <person name="Ding S."/>
            <person name="Wang X."/>
            <person name="Zhu J."/>
            <person name="Ruan X."/>
            <person name="Zhao L."/>
            <person name="Wei J."/>
            <person name="Que T."/>
            <person name="Du C."/>
            <person name="Cheng J."/>
            <person name="Dai P."/>
            <person name="Han X."/>
            <person name="Huang E."/>
            <person name="Gao Y."/>
            <person name="Liu J."/>
            <person name="Shao H."/>
            <person name="Ye R."/>
            <person name="Li L."/>
            <person name="Wei W."/>
            <person name="Wang X."/>
            <person name="Wang C."/>
            <person name="Yang T."/>
            <person name="Huo Q."/>
            <person name="Li W."/>
            <person name="Guo W."/>
            <person name="Chen H."/>
            <person name="Zhou L."/>
            <person name="Ni X."/>
            <person name="Tian J."/>
            <person name="Zhou Y."/>
            <person name="Sheng Y."/>
            <person name="Liu T."/>
            <person name="Pan Y."/>
            <person name="Xia L."/>
            <person name="Li J."/>
            <person name="Zhao F."/>
            <person name="Cao W."/>
        </authorList>
    </citation>
    <scope>NUCLEOTIDE SEQUENCE</scope>
    <source>
        <strain evidence="1">Hyas-2018</strain>
    </source>
</reference>
<gene>
    <name evidence="1" type="ORF">HPB50_016154</name>
</gene>
<name>A0ACB7SK86_HYAAI</name>
<sequence length="314" mass="34020">MSIRCLTHSNGQYGIRGQLVNVPIEVRKLVQCLPRNVPEDATIDVHIKRRLVNKASYKHGLVKRSNIHAWLKHLGTTPLYKYVNVNIYWSRLTQFAGDEAECDDDEITDLDDPVQAAIALNAVSRTLVYGISKNVHAMWGQGNTSSTLAPKPVLGQAKRKAPPPESTEGAMELMEETPVSASTPAATLAKGSLAEILDRLAETIRAPSEAIDQQSEIIRQQSEAIATLNRRMGIMQAKVVDVSRLKVVGFNASAPALSCGSAFFLLLNALVAIGVDNKVLLGVLTSAFVLFSRQIFRVPSADLGVAASYSAATF</sequence>
<evidence type="ECO:0000313" key="2">
    <source>
        <dbReference type="Proteomes" id="UP000821845"/>
    </source>
</evidence>
<dbReference type="Proteomes" id="UP000821845">
    <property type="component" value="Chromosome 4"/>
</dbReference>
<keyword evidence="2" id="KW-1185">Reference proteome</keyword>